<dbReference type="EMBL" id="AZMM01009599">
    <property type="protein sequence ID" value="ETJ36118.1"/>
    <property type="molecule type" value="Genomic_DNA"/>
</dbReference>
<feature type="non-terminal residue" evidence="1">
    <location>
        <position position="42"/>
    </location>
</feature>
<dbReference type="InterPro" id="IPR001036">
    <property type="entry name" value="Acrflvin-R"/>
</dbReference>
<proteinExistence type="predicted"/>
<comment type="caution">
    <text evidence="1">The sequence shown here is derived from an EMBL/GenBank/DDBJ whole genome shotgun (WGS) entry which is preliminary data.</text>
</comment>
<gene>
    <name evidence="1" type="ORF">Q604_UNBC09599G0002</name>
</gene>
<name>W1Y0Q0_9ZZZZ</name>
<dbReference type="GO" id="GO:0016020">
    <property type="term" value="C:membrane"/>
    <property type="evidence" value="ECO:0007669"/>
    <property type="project" value="InterPro"/>
</dbReference>
<protein>
    <submittedName>
        <fullName evidence="1">Acriflavine resistance protein B</fullName>
    </submittedName>
</protein>
<dbReference type="AlphaFoldDB" id="W1Y0Q0"/>
<dbReference type="SUPFAM" id="SSF82866">
    <property type="entry name" value="Multidrug efflux transporter AcrB transmembrane domain"/>
    <property type="match status" value="1"/>
</dbReference>
<dbReference type="GO" id="GO:0022857">
    <property type="term" value="F:transmembrane transporter activity"/>
    <property type="evidence" value="ECO:0007669"/>
    <property type="project" value="InterPro"/>
</dbReference>
<reference evidence="1" key="1">
    <citation type="submission" date="2013-12" db="EMBL/GenBank/DDBJ databases">
        <title>A Varibaculum cambriense genome reconstructed from a premature infant gut community with otherwise low bacterial novelty that shifts toward anaerobic metabolism during the third week of life.</title>
        <authorList>
            <person name="Brown C.T."/>
            <person name="Sharon I."/>
            <person name="Thomas B.C."/>
            <person name="Castelle C.J."/>
            <person name="Morowitz M.J."/>
            <person name="Banfield J.F."/>
        </authorList>
    </citation>
    <scope>NUCLEOTIDE SEQUENCE</scope>
</reference>
<dbReference type="Pfam" id="PF00873">
    <property type="entry name" value="ACR_tran"/>
    <property type="match status" value="1"/>
</dbReference>
<organism evidence="1">
    <name type="scientific">human gut metagenome</name>
    <dbReference type="NCBI Taxonomy" id="408170"/>
    <lineage>
        <taxon>unclassified sequences</taxon>
        <taxon>metagenomes</taxon>
        <taxon>organismal metagenomes</taxon>
    </lineage>
</organism>
<evidence type="ECO:0000313" key="1">
    <source>
        <dbReference type="EMBL" id="ETJ36118.1"/>
    </source>
</evidence>
<accession>W1Y0Q0</accession>
<sequence length="42" mass="4482">MEFAEAAVAEGYSLSRAALRAAQTRLRPIIMTSLAFIAGVMP</sequence>
<dbReference type="Gene3D" id="1.20.1640.10">
    <property type="entry name" value="Multidrug efflux transporter AcrB transmembrane domain"/>
    <property type="match status" value="1"/>
</dbReference>